<organism evidence="16 17">
    <name type="scientific">Belliella pelovolcani</name>
    <dbReference type="NCBI Taxonomy" id="529505"/>
    <lineage>
        <taxon>Bacteria</taxon>
        <taxon>Pseudomonadati</taxon>
        <taxon>Bacteroidota</taxon>
        <taxon>Cytophagia</taxon>
        <taxon>Cytophagales</taxon>
        <taxon>Cyclobacteriaceae</taxon>
        <taxon>Belliella</taxon>
    </lineage>
</organism>
<keyword evidence="5" id="KW-0597">Phosphoprotein</keyword>
<sequence>MTTILVLVSIPLFYFVVVYIYTVDADQSLINNKLRVEDQLNHLHMHPRTAVIRIRLLNELDIGYQIISMDTFPAERGDRFYTAERFDQYSNSIRPYRYLETVIDIFDKEYLLKAEVDMEEYFDVIPYTTAVAGLFFFLILIGYYWINRSIARKVWRPFYKSIDELSNLNIQNGQTLSPIESDIEEFKKLSDNLLFYTNRSHSAYMQQKEFTENASHELQTPLAIIQSKAELLIQSKLTKEQFEIVDQINLAVNRMNRLNKNLLLLTKLENKQYLTNENVNLSDVVKETLELYQSNFESKNLSSYAEIKNSIIIKGNIALIETLINSLLTNATTHNFENGKIKVYLNSKSLIIQNTGNSTALDKNKIFKRFNKDNKNLAGSGLGLAICKEIVQLHDFKISYRMINDLHSFKITNFTPITETVI</sequence>
<evidence type="ECO:0000256" key="11">
    <source>
        <dbReference type="ARBA" id="ARBA00022989"/>
    </source>
</evidence>
<dbReference type="InterPro" id="IPR003661">
    <property type="entry name" value="HisK_dim/P_dom"/>
</dbReference>
<keyword evidence="13 14" id="KW-0472">Membrane</keyword>
<evidence type="ECO:0000256" key="12">
    <source>
        <dbReference type="ARBA" id="ARBA00023012"/>
    </source>
</evidence>
<dbReference type="EC" id="2.7.13.3" evidence="3"/>
<dbReference type="STRING" id="529505.SAMN05421761_104174"/>
<evidence type="ECO:0000256" key="8">
    <source>
        <dbReference type="ARBA" id="ARBA00022741"/>
    </source>
</evidence>
<dbReference type="CDD" id="cd00082">
    <property type="entry name" value="HisKA"/>
    <property type="match status" value="1"/>
</dbReference>
<dbReference type="InterPro" id="IPR050398">
    <property type="entry name" value="HssS/ArlS-like"/>
</dbReference>
<dbReference type="InterPro" id="IPR036890">
    <property type="entry name" value="HATPase_C_sf"/>
</dbReference>
<dbReference type="GO" id="GO:0000155">
    <property type="term" value="F:phosphorelay sensor kinase activity"/>
    <property type="evidence" value="ECO:0007669"/>
    <property type="project" value="InterPro"/>
</dbReference>
<evidence type="ECO:0000313" key="17">
    <source>
        <dbReference type="Proteomes" id="UP000186026"/>
    </source>
</evidence>
<accession>A0A1N7LWE5</accession>
<evidence type="ECO:0000256" key="7">
    <source>
        <dbReference type="ARBA" id="ARBA00022692"/>
    </source>
</evidence>
<dbReference type="SMART" id="SM00388">
    <property type="entry name" value="HisKA"/>
    <property type="match status" value="1"/>
</dbReference>
<evidence type="ECO:0000256" key="10">
    <source>
        <dbReference type="ARBA" id="ARBA00022840"/>
    </source>
</evidence>
<keyword evidence="12" id="KW-0902">Two-component regulatory system</keyword>
<dbReference type="Proteomes" id="UP000186026">
    <property type="component" value="Unassembled WGS sequence"/>
</dbReference>
<reference evidence="17" key="1">
    <citation type="submission" date="2017-01" db="EMBL/GenBank/DDBJ databases">
        <authorList>
            <person name="Varghese N."/>
            <person name="Submissions S."/>
        </authorList>
    </citation>
    <scope>NUCLEOTIDE SEQUENCE [LARGE SCALE GENOMIC DNA]</scope>
    <source>
        <strain evidence="17">DSM 46698</strain>
    </source>
</reference>
<evidence type="ECO:0000256" key="6">
    <source>
        <dbReference type="ARBA" id="ARBA00022679"/>
    </source>
</evidence>
<evidence type="ECO:0000256" key="5">
    <source>
        <dbReference type="ARBA" id="ARBA00022553"/>
    </source>
</evidence>
<feature type="transmembrane region" description="Helical" evidence="14">
    <location>
        <begin position="124"/>
        <end position="146"/>
    </location>
</feature>
<dbReference type="Gene3D" id="3.30.565.10">
    <property type="entry name" value="Histidine kinase-like ATPase, C-terminal domain"/>
    <property type="match status" value="1"/>
</dbReference>
<evidence type="ECO:0000259" key="15">
    <source>
        <dbReference type="PROSITE" id="PS50109"/>
    </source>
</evidence>
<dbReference type="SUPFAM" id="SSF47384">
    <property type="entry name" value="Homodimeric domain of signal transducing histidine kinase"/>
    <property type="match status" value="1"/>
</dbReference>
<name>A0A1N7LWE5_9BACT</name>
<feature type="transmembrane region" description="Helical" evidence="14">
    <location>
        <begin position="5"/>
        <end position="22"/>
    </location>
</feature>
<comment type="subcellular location">
    <subcellularLocation>
        <location evidence="2">Cell membrane</location>
        <topology evidence="2">Multi-pass membrane protein</topology>
    </subcellularLocation>
</comment>
<dbReference type="PANTHER" id="PTHR45528:SF1">
    <property type="entry name" value="SENSOR HISTIDINE KINASE CPXA"/>
    <property type="match status" value="1"/>
</dbReference>
<keyword evidence="7 14" id="KW-0812">Transmembrane</keyword>
<gene>
    <name evidence="16" type="ORF">SAMN05421761_104174</name>
</gene>
<dbReference type="AlphaFoldDB" id="A0A1N7LWE5"/>
<dbReference type="GO" id="GO:0005524">
    <property type="term" value="F:ATP binding"/>
    <property type="evidence" value="ECO:0007669"/>
    <property type="project" value="UniProtKB-KW"/>
</dbReference>
<keyword evidence="4" id="KW-1003">Cell membrane</keyword>
<evidence type="ECO:0000256" key="4">
    <source>
        <dbReference type="ARBA" id="ARBA00022475"/>
    </source>
</evidence>
<dbReference type="SMART" id="SM00387">
    <property type="entry name" value="HATPase_c"/>
    <property type="match status" value="1"/>
</dbReference>
<dbReference type="Pfam" id="PF02518">
    <property type="entry name" value="HATPase_c"/>
    <property type="match status" value="1"/>
</dbReference>
<proteinExistence type="predicted"/>
<evidence type="ECO:0000256" key="2">
    <source>
        <dbReference type="ARBA" id="ARBA00004651"/>
    </source>
</evidence>
<keyword evidence="11 14" id="KW-1133">Transmembrane helix</keyword>
<dbReference type="EMBL" id="FTOP01000004">
    <property type="protein sequence ID" value="SIS78185.1"/>
    <property type="molecule type" value="Genomic_DNA"/>
</dbReference>
<feature type="domain" description="Histidine kinase" evidence="15">
    <location>
        <begin position="213"/>
        <end position="419"/>
    </location>
</feature>
<keyword evidence="10" id="KW-0067">ATP-binding</keyword>
<keyword evidence="17" id="KW-1185">Reference proteome</keyword>
<evidence type="ECO:0000256" key="3">
    <source>
        <dbReference type="ARBA" id="ARBA00012438"/>
    </source>
</evidence>
<evidence type="ECO:0000313" key="16">
    <source>
        <dbReference type="EMBL" id="SIS78185.1"/>
    </source>
</evidence>
<keyword evidence="6" id="KW-0808">Transferase</keyword>
<keyword evidence="9 16" id="KW-0418">Kinase</keyword>
<protein>
    <recommendedName>
        <fullName evidence="3">histidine kinase</fullName>
        <ecNumber evidence="3">2.7.13.3</ecNumber>
    </recommendedName>
</protein>
<evidence type="ECO:0000256" key="9">
    <source>
        <dbReference type="ARBA" id="ARBA00022777"/>
    </source>
</evidence>
<keyword evidence="8" id="KW-0547">Nucleotide-binding</keyword>
<evidence type="ECO:0000256" key="1">
    <source>
        <dbReference type="ARBA" id="ARBA00000085"/>
    </source>
</evidence>
<dbReference type="SUPFAM" id="SSF55874">
    <property type="entry name" value="ATPase domain of HSP90 chaperone/DNA topoisomerase II/histidine kinase"/>
    <property type="match status" value="1"/>
</dbReference>
<comment type="catalytic activity">
    <reaction evidence="1">
        <text>ATP + protein L-histidine = ADP + protein N-phospho-L-histidine.</text>
        <dbReference type="EC" id="2.7.13.3"/>
    </reaction>
</comment>
<dbReference type="InterPro" id="IPR036097">
    <property type="entry name" value="HisK_dim/P_sf"/>
</dbReference>
<dbReference type="GO" id="GO:0005886">
    <property type="term" value="C:plasma membrane"/>
    <property type="evidence" value="ECO:0007669"/>
    <property type="project" value="UniProtKB-SubCell"/>
</dbReference>
<dbReference type="PANTHER" id="PTHR45528">
    <property type="entry name" value="SENSOR HISTIDINE KINASE CPXA"/>
    <property type="match status" value="1"/>
</dbReference>
<dbReference type="Pfam" id="PF00512">
    <property type="entry name" value="HisKA"/>
    <property type="match status" value="1"/>
</dbReference>
<evidence type="ECO:0000256" key="14">
    <source>
        <dbReference type="SAM" id="Phobius"/>
    </source>
</evidence>
<dbReference type="Gene3D" id="1.10.287.130">
    <property type="match status" value="1"/>
</dbReference>
<evidence type="ECO:0000256" key="13">
    <source>
        <dbReference type="ARBA" id="ARBA00023136"/>
    </source>
</evidence>
<dbReference type="InterPro" id="IPR005467">
    <property type="entry name" value="His_kinase_dom"/>
</dbReference>
<dbReference type="InterPro" id="IPR003594">
    <property type="entry name" value="HATPase_dom"/>
</dbReference>
<dbReference type="PROSITE" id="PS50109">
    <property type="entry name" value="HIS_KIN"/>
    <property type="match status" value="1"/>
</dbReference>